<keyword evidence="5" id="KW-0378">Hydrolase</keyword>
<dbReference type="EC" id="3.2.1.1" evidence="4"/>
<dbReference type="InterPro" id="IPR013780">
    <property type="entry name" value="Glyco_hydro_b"/>
</dbReference>
<evidence type="ECO:0000256" key="7">
    <source>
        <dbReference type="ARBA" id="ARBA00023295"/>
    </source>
</evidence>
<dbReference type="InterPro" id="IPR017853">
    <property type="entry name" value="GH"/>
</dbReference>
<feature type="domain" description="Alpha-amylase C-terminal beta-sheet" evidence="9">
    <location>
        <begin position="171"/>
        <end position="231"/>
    </location>
</feature>
<reference evidence="10 11" key="1">
    <citation type="submission" date="2024-08" db="EMBL/GenBank/DDBJ databases">
        <title>Insights into the chromosomal genome structure of Flemingia macrophylla.</title>
        <authorList>
            <person name="Ding Y."/>
            <person name="Zhao Y."/>
            <person name="Bi W."/>
            <person name="Wu M."/>
            <person name="Zhao G."/>
            <person name="Gong Y."/>
            <person name="Li W."/>
            <person name="Zhang P."/>
        </authorList>
    </citation>
    <scope>NUCLEOTIDE SEQUENCE [LARGE SCALE GENOMIC DNA]</scope>
    <source>
        <strain evidence="10">DYQJB</strain>
        <tissue evidence="10">Leaf</tissue>
    </source>
</reference>
<evidence type="ECO:0000256" key="5">
    <source>
        <dbReference type="ARBA" id="ARBA00022801"/>
    </source>
</evidence>
<evidence type="ECO:0000256" key="4">
    <source>
        <dbReference type="ARBA" id="ARBA00012595"/>
    </source>
</evidence>
<evidence type="ECO:0000256" key="1">
    <source>
        <dbReference type="ARBA" id="ARBA00000548"/>
    </source>
</evidence>
<dbReference type="GO" id="GO:0004556">
    <property type="term" value="F:alpha-amylase activity"/>
    <property type="evidence" value="ECO:0007669"/>
    <property type="project" value="UniProtKB-EC"/>
</dbReference>
<dbReference type="Pfam" id="PF07821">
    <property type="entry name" value="Alpha-amyl_C2"/>
    <property type="match status" value="1"/>
</dbReference>
<comment type="caution">
    <text evidence="10">The sequence shown here is derived from an EMBL/GenBank/DDBJ whole genome shotgun (WGS) entry which is preliminary data.</text>
</comment>
<name>A0ABD1L6A0_9FABA</name>
<keyword evidence="11" id="KW-1185">Reference proteome</keyword>
<proteinExistence type="inferred from homology"/>
<dbReference type="Proteomes" id="UP001603857">
    <property type="component" value="Unassembled WGS sequence"/>
</dbReference>
<keyword evidence="7" id="KW-0326">Glycosidase</keyword>
<dbReference type="AlphaFoldDB" id="A0ABD1L6A0"/>
<sequence>MKQKLFTVTVGGKDYPLRAVLEPLHGTKYDSLNESVAIPQWIPMVFNVPFTMVLDDVQSLVAAYIFGVNKDTLQHGIAHWVDAAGGVVTAFDFTTKMVLGAAVQGELWRMKDSNGKPPGMIGTKPSNVVTFVDNHDTWSQRTWPFPTDKFYDHYIEWGLKEPIKTVTEIRKRNGITATSTVNIMAAEADLYMAEIDNKIIVKIGPKQDLGNLLPPNVQVATSGQDYAVWERK</sequence>
<evidence type="ECO:0000313" key="11">
    <source>
        <dbReference type="Proteomes" id="UP001603857"/>
    </source>
</evidence>
<dbReference type="SUPFAM" id="SSF51445">
    <property type="entry name" value="(Trans)glycosidases"/>
    <property type="match status" value="1"/>
</dbReference>
<comment type="cofactor">
    <cofactor evidence="2">
        <name>Ca(2+)</name>
        <dbReference type="ChEBI" id="CHEBI:29108"/>
    </cofactor>
</comment>
<dbReference type="SUPFAM" id="SSF51011">
    <property type="entry name" value="Glycosyl hydrolase domain"/>
    <property type="match status" value="1"/>
</dbReference>
<evidence type="ECO:0000256" key="6">
    <source>
        <dbReference type="ARBA" id="ARBA00023277"/>
    </source>
</evidence>
<dbReference type="InterPro" id="IPR012850">
    <property type="entry name" value="A-amylase_bs_C"/>
</dbReference>
<dbReference type="PANTHER" id="PTHR43447">
    <property type="entry name" value="ALPHA-AMYLASE"/>
    <property type="match status" value="1"/>
</dbReference>
<evidence type="ECO:0000259" key="9">
    <source>
        <dbReference type="SMART" id="SM00810"/>
    </source>
</evidence>
<protein>
    <recommendedName>
        <fullName evidence="4">alpha-amylase</fullName>
        <ecNumber evidence="4">3.2.1.1</ecNumber>
    </recommendedName>
    <alternativeName>
        <fullName evidence="8">1,4-alpha-D-glucan glucanohydrolase</fullName>
    </alternativeName>
</protein>
<gene>
    <name evidence="10" type="ORF">Fmac_032436</name>
</gene>
<dbReference type="SMART" id="SM00810">
    <property type="entry name" value="Alpha-amyl_C2"/>
    <property type="match status" value="1"/>
</dbReference>
<dbReference type="Gene3D" id="3.20.20.80">
    <property type="entry name" value="Glycosidases"/>
    <property type="match status" value="1"/>
</dbReference>
<organism evidence="10 11">
    <name type="scientific">Flemingia macrophylla</name>
    <dbReference type="NCBI Taxonomy" id="520843"/>
    <lineage>
        <taxon>Eukaryota</taxon>
        <taxon>Viridiplantae</taxon>
        <taxon>Streptophyta</taxon>
        <taxon>Embryophyta</taxon>
        <taxon>Tracheophyta</taxon>
        <taxon>Spermatophyta</taxon>
        <taxon>Magnoliopsida</taxon>
        <taxon>eudicotyledons</taxon>
        <taxon>Gunneridae</taxon>
        <taxon>Pentapetalae</taxon>
        <taxon>rosids</taxon>
        <taxon>fabids</taxon>
        <taxon>Fabales</taxon>
        <taxon>Fabaceae</taxon>
        <taxon>Papilionoideae</taxon>
        <taxon>50 kb inversion clade</taxon>
        <taxon>NPAAA clade</taxon>
        <taxon>indigoferoid/millettioid clade</taxon>
        <taxon>Phaseoleae</taxon>
        <taxon>Flemingia</taxon>
    </lineage>
</organism>
<comment type="catalytic activity">
    <reaction evidence="1">
        <text>Endohydrolysis of (1-&gt;4)-alpha-D-glucosidic linkages in polysaccharides containing three or more (1-&gt;4)-alpha-linked D-glucose units.</text>
        <dbReference type="EC" id="3.2.1.1"/>
    </reaction>
</comment>
<dbReference type="EMBL" id="JBGMDY010000011">
    <property type="protein sequence ID" value="KAL2318560.1"/>
    <property type="molecule type" value="Genomic_DNA"/>
</dbReference>
<evidence type="ECO:0000256" key="3">
    <source>
        <dbReference type="ARBA" id="ARBA00008061"/>
    </source>
</evidence>
<evidence type="ECO:0000256" key="8">
    <source>
        <dbReference type="ARBA" id="ARBA00030238"/>
    </source>
</evidence>
<comment type="similarity">
    <text evidence="3">Belongs to the glycosyl hydrolase 13 family.</text>
</comment>
<keyword evidence="6" id="KW-0119">Carbohydrate metabolism</keyword>
<evidence type="ECO:0000256" key="2">
    <source>
        <dbReference type="ARBA" id="ARBA00001913"/>
    </source>
</evidence>
<dbReference type="Gene3D" id="2.60.40.1180">
    <property type="entry name" value="Golgi alpha-mannosidase II"/>
    <property type="match status" value="1"/>
</dbReference>
<evidence type="ECO:0000313" key="10">
    <source>
        <dbReference type="EMBL" id="KAL2318560.1"/>
    </source>
</evidence>
<accession>A0ABD1L6A0</accession>